<gene>
    <name evidence="1" type="ORF">MJB10_02940</name>
</gene>
<keyword evidence="2" id="KW-1185">Reference proteome</keyword>
<dbReference type="RefSeq" id="WP_314801607.1">
    <property type="nucleotide sequence ID" value="NZ_CP130319.1"/>
</dbReference>
<evidence type="ECO:0008006" key="3">
    <source>
        <dbReference type="Google" id="ProtNLM"/>
    </source>
</evidence>
<accession>A0AA96RJ89</accession>
<sequence>MANRKITLTVASLEILDRVMIELGLQEDRPGALKLALAKGLSESVGEPPEITGPNSKFTVGDGVIAKDDDYQMYKHLIIQRLGHSIDDKDIDDYIHRFLEFGLSTMEHELNQLTDLDNYLLYLVEKTQR</sequence>
<protein>
    <recommendedName>
        <fullName evidence="3">DUF1832 domain-containing protein</fullName>
    </recommendedName>
</protein>
<evidence type="ECO:0000313" key="2">
    <source>
        <dbReference type="Proteomes" id="UP001304650"/>
    </source>
</evidence>
<name>A0AA96RJ89_9BACL</name>
<dbReference type="EMBL" id="CP130319">
    <property type="protein sequence ID" value="WNR45123.1"/>
    <property type="molecule type" value="Genomic_DNA"/>
</dbReference>
<evidence type="ECO:0000313" key="1">
    <source>
        <dbReference type="EMBL" id="WNR45123.1"/>
    </source>
</evidence>
<dbReference type="AlphaFoldDB" id="A0AA96RJ89"/>
<dbReference type="KEGG" id="proo:MJB10_02940"/>
<dbReference type="Proteomes" id="UP001304650">
    <property type="component" value="Chromosome"/>
</dbReference>
<reference evidence="1" key="1">
    <citation type="submission" date="2022-02" db="EMBL/GenBank/DDBJ databases">
        <title>Paenibacillus sp. MBLB1832 Whole Genome Shotgun Sequencing.</title>
        <authorList>
            <person name="Hwang C.Y."/>
            <person name="Cho E.-S."/>
            <person name="Seo M.-J."/>
        </authorList>
    </citation>
    <scope>NUCLEOTIDE SEQUENCE</scope>
    <source>
        <strain evidence="1">MBLB1832</strain>
    </source>
</reference>
<organism evidence="1 2">
    <name type="scientific">Paenibacillus roseopurpureus</name>
    <dbReference type="NCBI Taxonomy" id="2918901"/>
    <lineage>
        <taxon>Bacteria</taxon>
        <taxon>Bacillati</taxon>
        <taxon>Bacillota</taxon>
        <taxon>Bacilli</taxon>
        <taxon>Bacillales</taxon>
        <taxon>Paenibacillaceae</taxon>
        <taxon>Paenibacillus</taxon>
    </lineage>
</organism>
<proteinExistence type="predicted"/>